<gene>
    <name evidence="1" type="ORF">C8Q71DRAFT_721217</name>
</gene>
<evidence type="ECO:0000313" key="2">
    <source>
        <dbReference type="Proteomes" id="UP000814176"/>
    </source>
</evidence>
<dbReference type="Proteomes" id="UP000814176">
    <property type="component" value="Unassembled WGS sequence"/>
</dbReference>
<protein>
    <submittedName>
        <fullName evidence="1">Uncharacterized protein</fullName>
    </submittedName>
</protein>
<evidence type="ECO:0000313" key="1">
    <source>
        <dbReference type="EMBL" id="KAH9840721.1"/>
    </source>
</evidence>
<sequence>MIENETDTEMVITPNNADFWPPCPRNGIQFNAIRAGWEELSAPLQSSNPEIIKFLTSITRPLSEHAIIKCGLEMCHYLDEKLEAVLARCIAAKHQDTAASFGIMLSRIQLTCKVTSMLADKDRAYKLMQVIWDACLGHVEDAPVYREFNEMGHVNLSTDIGNLLRWPDDSEEGKMIRESIIPMVALLARTCPIKIGEIMQDSALLELNGVPAEILCSNLAVSDKLFKSVGSKHNAVWAHFDSISKSTPPPCDREESPLTVFSEESEPRSIDAQGDWLALAVPIPTKSAGVQVQTIATSYDPGHTDNSRFPACQDRNNNNEWTERARAEACGGSKPADLQELETM</sequence>
<proteinExistence type="predicted"/>
<accession>A0ABQ8KQ29</accession>
<keyword evidence="2" id="KW-1185">Reference proteome</keyword>
<dbReference type="EMBL" id="JADCUA010000004">
    <property type="protein sequence ID" value="KAH9840721.1"/>
    <property type="molecule type" value="Genomic_DNA"/>
</dbReference>
<name>A0ABQ8KQ29_9APHY</name>
<dbReference type="GeneID" id="72002158"/>
<reference evidence="1 2" key="1">
    <citation type="journal article" date="2021" name="Environ. Microbiol.">
        <title>Gene family expansions and transcriptome signatures uncover fungal adaptations to wood decay.</title>
        <authorList>
            <person name="Hage H."/>
            <person name="Miyauchi S."/>
            <person name="Viragh M."/>
            <person name="Drula E."/>
            <person name="Min B."/>
            <person name="Chaduli D."/>
            <person name="Navarro D."/>
            <person name="Favel A."/>
            <person name="Norest M."/>
            <person name="Lesage-Meessen L."/>
            <person name="Balint B."/>
            <person name="Merenyi Z."/>
            <person name="de Eugenio L."/>
            <person name="Morin E."/>
            <person name="Martinez A.T."/>
            <person name="Baldrian P."/>
            <person name="Stursova M."/>
            <person name="Martinez M.J."/>
            <person name="Novotny C."/>
            <person name="Magnuson J.K."/>
            <person name="Spatafora J.W."/>
            <person name="Maurice S."/>
            <person name="Pangilinan J."/>
            <person name="Andreopoulos W."/>
            <person name="LaButti K."/>
            <person name="Hundley H."/>
            <person name="Na H."/>
            <person name="Kuo A."/>
            <person name="Barry K."/>
            <person name="Lipzen A."/>
            <person name="Henrissat B."/>
            <person name="Riley R."/>
            <person name="Ahrendt S."/>
            <person name="Nagy L.G."/>
            <person name="Grigoriev I.V."/>
            <person name="Martin F."/>
            <person name="Rosso M.N."/>
        </authorList>
    </citation>
    <scope>NUCLEOTIDE SEQUENCE [LARGE SCALE GENOMIC DNA]</scope>
    <source>
        <strain evidence="1 2">CIRM-BRFM 1785</strain>
    </source>
</reference>
<dbReference type="RefSeq" id="XP_047782187.1">
    <property type="nucleotide sequence ID" value="XM_047921426.1"/>
</dbReference>
<organism evidence="1 2">
    <name type="scientific">Rhodofomes roseus</name>
    <dbReference type="NCBI Taxonomy" id="34475"/>
    <lineage>
        <taxon>Eukaryota</taxon>
        <taxon>Fungi</taxon>
        <taxon>Dikarya</taxon>
        <taxon>Basidiomycota</taxon>
        <taxon>Agaricomycotina</taxon>
        <taxon>Agaricomycetes</taxon>
        <taxon>Polyporales</taxon>
        <taxon>Rhodofomes</taxon>
    </lineage>
</organism>
<comment type="caution">
    <text evidence="1">The sequence shown here is derived from an EMBL/GenBank/DDBJ whole genome shotgun (WGS) entry which is preliminary data.</text>
</comment>